<keyword evidence="4" id="KW-1185">Reference proteome</keyword>
<protein>
    <submittedName>
        <fullName evidence="3">Uncharacterized protein</fullName>
    </submittedName>
</protein>
<reference evidence="3" key="1">
    <citation type="submission" date="2022-10" db="EMBL/GenBank/DDBJ databases">
        <title>Determination and structural analysis of whole genome sequence of Sarocladium strictum F4-1.</title>
        <authorList>
            <person name="Hu L."/>
            <person name="Jiang Y."/>
        </authorList>
    </citation>
    <scope>NUCLEOTIDE SEQUENCE</scope>
    <source>
        <strain evidence="3">F4-1</strain>
    </source>
</reference>
<feature type="signal peptide" evidence="2">
    <location>
        <begin position="1"/>
        <end position="17"/>
    </location>
</feature>
<accession>A0AA39GLR0</accession>
<comment type="caution">
    <text evidence="3">The sequence shown here is derived from an EMBL/GenBank/DDBJ whole genome shotgun (WGS) entry which is preliminary data.</text>
</comment>
<feature type="region of interest" description="Disordered" evidence="1">
    <location>
        <begin position="61"/>
        <end position="94"/>
    </location>
</feature>
<keyword evidence="2" id="KW-0732">Signal</keyword>
<evidence type="ECO:0000256" key="1">
    <source>
        <dbReference type="SAM" id="MobiDB-lite"/>
    </source>
</evidence>
<evidence type="ECO:0000313" key="3">
    <source>
        <dbReference type="EMBL" id="KAK0389692.1"/>
    </source>
</evidence>
<sequence length="148" mass="15140">MKISIAVTLALAGTGLAVPTLSARQFFSTDGRPTYASDIFDTAACIVSSFIGGGNPLCHGRGDGKGKGGDGKDKNGGSGATVPDKDKASGSGGSKDTGYTYDFVNHADGSATYTVKPNRNGKSCKVTLKKEERDDLNAVLGKLAKECS</sequence>
<feature type="compositionally biased region" description="Basic and acidic residues" evidence="1">
    <location>
        <begin position="61"/>
        <end position="75"/>
    </location>
</feature>
<gene>
    <name evidence="3" type="ORF">NLU13_3265</name>
</gene>
<dbReference type="EMBL" id="JAPDFR010000002">
    <property type="protein sequence ID" value="KAK0389692.1"/>
    <property type="molecule type" value="Genomic_DNA"/>
</dbReference>
<feature type="chain" id="PRO_5041440372" evidence="2">
    <location>
        <begin position="18"/>
        <end position="148"/>
    </location>
</feature>
<evidence type="ECO:0000256" key="2">
    <source>
        <dbReference type="SAM" id="SignalP"/>
    </source>
</evidence>
<proteinExistence type="predicted"/>
<organism evidence="3 4">
    <name type="scientific">Sarocladium strictum</name>
    <name type="common">Black bundle disease fungus</name>
    <name type="synonym">Acremonium strictum</name>
    <dbReference type="NCBI Taxonomy" id="5046"/>
    <lineage>
        <taxon>Eukaryota</taxon>
        <taxon>Fungi</taxon>
        <taxon>Dikarya</taxon>
        <taxon>Ascomycota</taxon>
        <taxon>Pezizomycotina</taxon>
        <taxon>Sordariomycetes</taxon>
        <taxon>Hypocreomycetidae</taxon>
        <taxon>Hypocreales</taxon>
        <taxon>Sarocladiaceae</taxon>
        <taxon>Sarocladium</taxon>
    </lineage>
</organism>
<dbReference type="Proteomes" id="UP001175261">
    <property type="component" value="Unassembled WGS sequence"/>
</dbReference>
<dbReference type="AlphaFoldDB" id="A0AA39GLR0"/>
<name>A0AA39GLR0_SARSR</name>
<evidence type="ECO:0000313" key="4">
    <source>
        <dbReference type="Proteomes" id="UP001175261"/>
    </source>
</evidence>